<comment type="catalytic activity">
    <reaction evidence="16">
        <text>a 3-demethylubiquinone + NADPH + 2 H(+) = a 3-demethylubiquinol + NADP(+)</text>
        <dbReference type="Rhea" id="RHEA:83239"/>
        <dbReference type="Rhea" id="RHEA-COMP:10914"/>
        <dbReference type="Rhea" id="RHEA-COMP:19654"/>
        <dbReference type="ChEBI" id="CHEBI:15378"/>
        <dbReference type="ChEBI" id="CHEBI:57783"/>
        <dbReference type="ChEBI" id="CHEBI:58349"/>
        <dbReference type="ChEBI" id="CHEBI:84422"/>
        <dbReference type="ChEBI" id="CHEBI:231825"/>
    </reaction>
</comment>
<evidence type="ECO:0000256" key="6">
    <source>
        <dbReference type="ARBA" id="ARBA00022787"/>
    </source>
</evidence>
<evidence type="ECO:0000256" key="2">
    <source>
        <dbReference type="ARBA" id="ARBA00004305"/>
    </source>
</evidence>
<feature type="domain" description="Enoyl reductase (ER)" evidence="18">
    <location>
        <begin position="37"/>
        <end position="377"/>
    </location>
</feature>
<dbReference type="GO" id="GO:0008270">
    <property type="term" value="F:zinc ion binding"/>
    <property type="evidence" value="ECO:0007669"/>
    <property type="project" value="InterPro"/>
</dbReference>
<dbReference type="GO" id="GO:0005759">
    <property type="term" value="C:mitochondrial matrix"/>
    <property type="evidence" value="ECO:0007669"/>
    <property type="project" value="UniProtKB-SubCell"/>
</dbReference>
<dbReference type="PANTHER" id="PTHR11695">
    <property type="entry name" value="ALCOHOL DEHYDROGENASE RELATED"/>
    <property type="match status" value="1"/>
</dbReference>
<dbReference type="Gene3D" id="3.40.50.720">
    <property type="entry name" value="NAD(P)-binding Rossmann-like Domain"/>
    <property type="match status" value="1"/>
</dbReference>
<evidence type="ECO:0000256" key="7">
    <source>
        <dbReference type="ARBA" id="ARBA00022857"/>
    </source>
</evidence>
<dbReference type="FunFam" id="3.90.180.10:FF:000009">
    <property type="entry name" value="Reticulon-4-interacting protein 1, mitochondrial"/>
    <property type="match status" value="1"/>
</dbReference>
<evidence type="ECO:0000256" key="14">
    <source>
        <dbReference type="ARBA" id="ARBA00050566"/>
    </source>
</evidence>
<dbReference type="EMBL" id="GADI01004742">
    <property type="protein sequence ID" value="JAA69066.1"/>
    <property type="molecule type" value="mRNA"/>
</dbReference>
<comment type="catalytic activity">
    <reaction evidence="15">
        <text>3-demethylubiquinone-10 + NADH + 2 H(+) = 3-demethylubiquinol-10 + NAD(+)</text>
        <dbReference type="Rhea" id="RHEA:83243"/>
        <dbReference type="ChEBI" id="CHEBI:15378"/>
        <dbReference type="ChEBI" id="CHEBI:57540"/>
        <dbReference type="ChEBI" id="CHEBI:57945"/>
        <dbReference type="ChEBI" id="CHEBI:64182"/>
        <dbReference type="ChEBI" id="CHEBI:231824"/>
    </reaction>
</comment>
<comment type="catalytic activity">
    <reaction evidence="13">
        <text>3-demethylubiquinone-10 + NADPH + 2 H(+) = 3-demethylubiquinol-10 + NADP(+)</text>
        <dbReference type="Rhea" id="RHEA:83247"/>
        <dbReference type="ChEBI" id="CHEBI:15378"/>
        <dbReference type="ChEBI" id="CHEBI:57783"/>
        <dbReference type="ChEBI" id="CHEBI:58349"/>
        <dbReference type="ChEBI" id="CHEBI:64182"/>
        <dbReference type="ChEBI" id="CHEBI:231824"/>
    </reaction>
</comment>
<dbReference type="GO" id="GO:0016491">
    <property type="term" value="F:oxidoreductase activity"/>
    <property type="evidence" value="ECO:0007669"/>
    <property type="project" value="UniProtKB-KW"/>
</dbReference>
<evidence type="ECO:0000256" key="10">
    <source>
        <dbReference type="ARBA" id="ARBA00023002"/>
    </source>
</evidence>
<keyword evidence="8" id="KW-0524">Neurogenesis</keyword>
<evidence type="ECO:0000256" key="8">
    <source>
        <dbReference type="ARBA" id="ARBA00022902"/>
    </source>
</evidence>
<dbReference type="AlphaFoldDB" id="A0A0K8RDA6"/>
<dbReference type="PANTHER" id="PTHR11695:SF294">
    <property type="entry name" value="RETICULON-4-INTERACTING PROTEIN 1, MITOCHONDRIAL"/>
    <property type="match status" value="1"/>
</dbReference>
<dbReference type="GO" id="GO:0000166">
    <property type="term" value="F:nucleotide binding"/>
    <property type="evidence" value="ECO:0007669"/>
    <property type="project" value="UniProtKB-KW"/>
</dbReference>
<comment type="catalytic activity">
    <reaction evidence="14">
        <text>a 3-demethylubiquinone + NADH + 2 H(+) = a 3-demethylubiquinol + NAD(+)</text>
        <dbReference type="Rhea" id="RHEA:83235"/>
        <dbReference type="Rhea" id="RHEA-COMP:10914"/>
        <dbReference type="Rhea" id="RHEA-COMP:19654"/>
        <dbReference type="ChEBI" id="CHEBI:15378"/>
        <dbReference type="ChEBI" id="CHEBI:57540"/>
        <dbReference type="ChEBI" id="CHEBI:57945"/>
        <dbReference type="ChEBI" id="CHEBI:84422"/>
        <dbReference type="ChEBI" id="CHEBI:231825"/>
    </reaction>
</comment>
<dbReference type="InterPro" id="IPR011032">
    <property type="entry name" value="GroES-like_sf"/>
</dbReference>
<dbReference type="SUPFAM" id="SSF50129">
    <property type="entry name" value="GroES-like"/>
    <property type="match status" value="1"/>
</dbReference>
<dbReference type="Gene3D" id="3.90.180.10">
    <property type="entry name" value="Medium-chain alcohol dehydrogenases, catalytic domain"/>
    <property type="match status" value="1"/>
</dbReference>
<evidence type="ECO:0000259" key="18">
    <source>
        <dbReference type="SMART" id="SM00829"/>
    </source>
</evidence>
<keyword evidence="6" id="KW-1000">Mitochondrion outer membrane</keyword>
<sequence length="385" mass="41958">MLLIPLLWSQRAIGALVKRDMHALPARMKAWQTHKFGGIDDVLLEEVRVPQLRCPRDVLIKIHAASVNPLDVAMMDGYGRNIIDVLRRVQHFPYSSDRFPLILGRDFSGEVVAVGQGVKHFQAGDEVWGATMAGHQGSHAEYIAASSNIISKKPKTLSHLESAAIPYAGLTAWAAIRTVGNVSRQTASNKRCLILGGSGGIGTFAIQLLKAWNASGTTTCSSDAVELLSRLGADYVMDYTSPDFEQQLRQSPRFDFILDCVGTQKRPLATELLRKGRLATCVTVVSPVLKNADDLGLLPGLATSALQALQITVKELMEARSVRWAFFCPNASALEEISGLVELGKIAPVIQDNFPFEDLPGAYRKIKEGHARGKTVVSIVNKDHP</sequence>
<dbReference type="SUPFAM" id="SSF51735">
    <property type="entry name" value="NAD(P)-binding Rossmann-fold domains"/>
    <property type="match status" value="1"/>
</dbReference>
<protein>
    <recommendedName>
        <fullName evidence="17">NAD(P)H oxidoreductase RTN4IP1, mitochondrial</fullName>
    </recommendedName>
</protein>
<dbReference type="FunFam" id="3.40.50.720:FF:000147">
    <property type="entry name" value="Reticulon-4-interacting protein 1 homolog, mitochondrial"/>
    <property type="match status" value="1"/>
</dbReference>
<evidence type="ECO:0000256" key="4">
    <source>
        <dbReference type="ARBA" id="ARBA00010371"/>
    </source>
</evidence>
<dbReference type="GO" id="GO:0005741">
    <property type="term" value="C:mitochondrial outer membrane"/>
    <property type="evidence" value="ECO:0007669"/>
    <property type="project" value="UniProtKB-SubCell"/>
</dbReference>
<dbReference type="InterPro" id="IPR020843">
    <property type="entry name" value="ER"/>
</dbReference>
<evidence type="ECO:0000256" key="11">
    <source>
        <dbReference type="ARBA" id="ARBA00023128"/>
    </source>
</evidence>
<organism evidence="19">
    <name type="scientific">Ixodes ricinus</name>
    <name type="common">Common tick</name>
    <name type="synonym">Acarus ricinus</name>
    <dbReference type="NCBI Taxonomy" id="34613"/>
    <lineage>
        <taxon>Eukaryota</taxon>
        <taxon>Metazoa</taxon>
        <taxon>Ecdysozoa</taxon>
        <taxon>Arthropoda</taxon>
        <taxon>Chelicerata</taxon>
        <taxon>Arachnida</taxon>
        <taxon>Acari</taxon>
        <taxon>Parasitiformes</taxon>
        <taxon>Ixodida</taxon>
        <taxon>Ixodoidea</taxon>
        <taxon>Ixodidae</taxon>
        <taxon>Ixodinae</taxon>
        <taxon>Ixodes</taxon>
    </lineage>
</organism>
<comment type="subcellular location">
    <subcellularLocation>
        <location evidence="2">Mitochondrion matrix</location>
    </subcellularLocation>
    <subcellularLocation>
        <location evidence="1">Mitochondrion outer membrane</location>
    </subcellularLocation>
</comment>
<reference evidence="19" key="1">
    <citation type="submission" date="2012-12" db="EMBL/GenBank/DDBJ databases">
        <title>Identification and characterization of a phenylalanine ammonia-lyase gene family in Isatis indigotica Fort.</title>
        <authorList>
            <person name="Liu Q."/>
            <person name="Chen J."/>
            <person name="Zhou X."/>
            <person name="Di P."/>
            <person name="Xiao Y."/>
            <person name="Xuan H."/>
            <person name="Zhang L."/>
            <person name="Chen W."/>
        </authorList>
    </citation>
    <scope>NUCLEOTIDE SEQUENCE</scope>
    <source>
        <tissue evidence="19">Salivary gland</tissue>
    </source>
</reference>
<accession>A0A0K8RDA6</accession>
<evidence type="ECO:0000256" key="5">
    <source>
        <dbReference type="ARBA" id="ARBA00022741"/>
    </source>
</evidence>
<keyword evidence="12" id="KW-0472">Membrane</keyword>
<evidence type="ECO:0000256" key="16">
    <source>
        <dbReference type="ARBA" id="ARBA00051220"/>
    </source>
</evidence>
<comment type="similarity">
    <text evidence="4">Belongs to the zinc-containing alcohol dehydrogenase family. Quinone oxidoreductase subfamily.</text>
</comment>
<dbReference type="PROSITE" id="PS01162">
    <property type="entry name" value="QOR_ZETA_CRYSTAL"/>
    <property type="match status" value="1"/>
</dbReference>
<dbReference type="SMART" id="SM00829">
    <property type="entry name" value="PKS_ER"/>
    <property type="match status" value="1"/>
</dbReference>
<dbReference type="Pfam" id="PF13602">
    <property type="entry name" value="ADH_zinc_N_2"/>
    <property type="match status" value="1"/>
</dbReference>
<dbReference type="Pfam" id="PF08240">
    <property type="entry name" value="ADH_N"/>
    <property type="match status" value="1"/>
</dbReference>
<evidence type="ECO:0000256" key="9">
    <source>
        <dbReference type="ARBA" id="ARBA00022946"/>
    </source>
</evidence>
<keyword evidence="7" id="KW-0521">NADP</keyword>
<dbReference type="GO" id="GO:0007399">
    <property type="term" value="P:nervous system development"/>
    <property type="evidence" value="ECO:0007669"/>
    <property type="project" value="UniProtKB-KW"/>
</dbReference>
<evidence type="ECO:0000256" key="17">
    <source>
        <dbReference type="ARBA" id="ARBA00071154"/>
    </source>
</evidence>
<evidence type="ECO:0000256" key="12">
    <source>
        <dbReference type="ARBA" id="ARBA00023136"/>
    </source>
</evidence>
<name>A0A0K8RDA6_IXORI</name>
<dbReference type="InterPro" id="IPR050700">
    <property type="entry name" value="YIM1/Zinc_Alcohol_DH_Fams"/>
</dbReference>
<keyword evidence="10" id="KW-0560">Oxidoreductase</keyword>
<keyword evidence="9" id="KW-0809">Transit peptide</keyword>
<dbReference type="InterPro" id="IPR013154">
    <property type="entry name" value="ADH-like_N"/>
</dbReference>
<evidence type="ECO:0000313" key="19">
    <source>
        <dbReference type="EMBL" id="JAA69066.1"/>
    </source>
</evidence>
<evidence type="ECO:0000256" key="13">
    <source>
        <dbReference type="ARBA" id="ARBA00050485"/>
    </source>
</evidence>
<proteinExistence type="evidence at transcript level"/>
<evidence type="ECO:0000256" key="3">
    <source>
        <dbReference type="ARBA" id="ARBA00004749"/>
    </source>
</evidence>
<evidence type="ECO:0000256" key="15">
    <source>
        <dbReference type="ARBA" id="ARBA00051102"/>
    </source>
</evidence>
<dbReference type="InterPro" id="IPR036291">
    <property type="entry name" value="NAD(P)-bd_dom_sf"/>
</dbReference>
<dbReference type="CDD" id="cd08248">
    <property type="entry name" value="RTN4I1"/>
    <property type="match status" value="1"/>
</dbReference>
<keyword evidence="11" id="KW-0496">Mitochondrion</keyword>
<dbReference type="InterPro" id="IPR037397">
    <property type="entry name" value="RTN4IP1"/>
</dbReference>
<comment type="pathway">
    <text evidence="3">Cofactor biosynthesis; ubiquinone biosynthesis.</text>
</comment>
<keyword evidence="5" id="KW-0547">Nucleotide-binding</keyword>
<evidence type="ECO:0000256" key="1">
    <source>
        <dbReference type="ARBA" id="ARBA00004294"/>
    </source>
</evidence>
<dbReference type="InterPro" id="IPR002364">
    <property type="entry name" value="Quin_OxRdtase/zeta-crystal_CS"/>
</dbReference>